<reference evidence="2 3" key="1">
    <citation type="submission" date="2018-10" db="EMBL/GenBank/DDBJ databases">
        <title>Isolation from soil.</title>
        <authorList>
            <person name="Hu J."/>
        </authorList>
    </citation>
    <scope>NUCLEOTIDE SEQUENCE [LARGE SCALE GENOMIC DNA]</scope>
    <source>
        <strain evidence="2 3">NEAU-Ht49</strain>
    </source>
</reference>
<name>A0A3M2M4J8_9ACTN</name>
<keyword evidence="1" id="KW-1133">Transmembrane helix</keyword>
<feature type="transmembrane region" description="Helical" evidence="1">
    <location>
        <begin position="38"/>
        <end position="61"/>
    </location>
</feature>
<dbReference type="Pfam" id="PF14079">
    <property type="entry name" value="DUF4260"/>
    <property type="match status" value="1"/>
</dbReference>
<dbReference type="AlphaFoldDB" id="A0A3M2M4J8"/>
<dbReference type="InterPro" id="IPR025356">
    <property type="entry name" value="DUF4260"/>
</dbReference>
<organism evidence="2 3">
    <name type="scientific">Actinomadura harenae</name>
    <dbReference type="NCBI Taxonomy" id="2483351"/>
    <lineage>
        <taxon>Bacteria</taxon>
        <taxon>Bacillati</taxon>
        <taxon>Actinomycetota</taxon>
        <taxon>Actinomycetes</taxon>
        <taxon>Streptosporangiales</taxon>
        <taxon>Thermomonosporaceae</taxon>
        <taxon>Actinomadura</taxon>
    </lineage>
</organism>
<keyword evidence="1" id="KW-0472">Membrane</keyword>
<feature type="transmembrane region" description="Helical" evidence="1">
    <location>
        <begin position="12"/>
        <end position="32"/>
    </location>
</feature>
<evidence type="ECO:0000256" key="1">
    <source>
        <dbReference type="SAM" id="Phobius"/>
    </source>
</evidence>
<comment type="caution">
    <text evidence="2">The sequence shown here is derived from an EMBL/GenBank/DDBJ whole genome shotgun (WGS) entry which is preliminary data.</text>
</comment>
<keyword evidence="1" id="KW-0812">Transmembrane</keyword>
<evidence type="ECO:0000313" key="2">
    <source>
        <dbReference type="EMBL" id="RMI44486.1"/>
    </source>
</evidence>
<accession>A0A3M2M4J8</accession>
<protein>
    <submittedName>
        <fullName evidence="2">DUF4260 family protein</fullName>
    </submittedName>
</protein>
<dbReference type="RefSeq" id="WP_122194548.1">
    <property type="nucleotide sequence ID" value="NZ_JBHSKC010000006.1"/>
</dbReference>
<dbReference type="OrthoDB" id="9813911at2"/>
<gene>
    <name evidence="2" type="ORF">EBO15_12630</name>
</gene>
<sequence>MVQVAAMDGGRSSLWWTARVGWAALWAFYAAFAGVEVWNHGVLALVMAVGFFVAPDLAMIIDAKNGGQGRLGPRAVPFYNAAHRSVIPLALAVAYSFSPLDSAAPFAGLLGWLGHIAMDRTFGYGLRAADGSRRG</sequence>
<keyword evidence="3" id="KW-1185">Reference proteome</keyword>
<dbReference type="Proteomes" id="UP000282674">
    <property type="component" value="Unassembled WGS sequence"/>
</dbReference>
<dbReference type="EMBL" id="RFFG01000018">
    <property type="protein sequence ID" value="RMI44486.1"/>
    <property type="molecule type" value="Genomic_DNA"/>
</dbReference>
<evidence type="ECO:0000313" key="3">
    <source>
        <dbReference type="Proteomes" id="UP000282674"/>
    </source>
</evidence>
<proteinExistence type="predicted"/>